<dbReference type="InterPro" id="IPR032259">
    <property type="entry name" value="HIBYL-CoA-H"/>
</dbReference>
<dbReference type="KEGG" id="dee:HQN60_01355"/>
<evidence type="ECO:0000259" key="4">
    <source>
        <dbReference type="Pfam" id="PF16113"/>
    </source>
</evidence>
<dbReference type="AlphaFoldDB" id="A0A6M8SPM0"/>
<accession>A0A6M8SPM0</accession>
<feature type="domain" description="Enoyl-CoA hydratase/isomerase" evidence="4">
    <location>
        <begin position="17"/>
        <end position="353"/>
    </location>
</feature>
<dbReference type="PANTHER" id="PTHR43176:SF3">
    <property type="entry name" value="3-HYDROXYISOBUTYRYL-COA HYDROLASE, MITOCHONDRIAL"/>
    <property type="match status" value="1"/>
</dbReference>
<protein>
    <recommendedName>
        <fullName evidence="2">3-hydroxyisobutyryl-CoA hydrolase</fullName>
        <ecNumber evidence="2">3.1.2.4</ecNumber>
    </recommendedName>
</protein>
<proteinExistence type="predicted"/>
<evidence type="ECO:0000313" key="6">
    <source>
        <dbReference type="Proteomes" id="UP000504844"/>
    </source>
</evidence>
<dbReference type="GO" id="GO:0006574">
    <property type="term" value="P:L-valine catabolic process"/>
    <property type="evidence" value="ECO:0007669"/>
    <property type="project" value="TreeGrafter"/>
</dbReference>
<dbReference type="GO" id="GO:0005829">
    <property type="term" value="C:cytosol"/>
    <property type="evidence" value="ECO:0007669"/>
    <property type="project" value="TreeGrafter"/>
</dbReference>
<comment type="catalytic activity">
    <reaction evidence="1">
        <text>3-hydroxy-2-methylpropanoyl-CoA + H2O = 3-hydroxy-2-methylpropanoate + CoA + H(+)</text>
        <dbReference type="Rhea" id="RHEA:20888"/>
        <dbReference type="ChEBI" id="CHEBI:11805"/>
        <dbReference type="ChEBI" id="CHEBI:15377"/>
        <dbReference type="ChEBI" id="CHEBI:15378"/>
        <dbReference type="ChEBI" id="CHEBI:57287"/>
        <dbReference type="ChEBI" id="CHEBI:57340"/>
        <dbReference type="EC" id="3.1.2.4"/>
    </reaction>
</comment>
<keyword evidence="6" id="KW-1185">Reference proteome</keyword>
<dbReference type="InterPro" id="IPR045004">
    <property type="entry name" value="ECH_dom"/>
</dbReference>
<dbReference type="RefSeq" id="WP_173532000.1">
    <property type="nucleotide sequence ID" value="NZ_CP054143.1"/>
</dbReference>
<dbReference type="SUPFAM" id="SSF52096">
    <property type="entry name" value="ClpP/crotonase"/>
    <property type="match status" value="1"/>
</dbReference>
<dbReference type="PANTHER" id="PTHR43176">
    <property type="entry name" value="3-HYDROXYISOBUTYRYL-COA HYDROLASE-RELATED"/>
    <property type="match status" value="1"/>
</dbReference>
<evidence type="ECO:0000313" key="5">
    <source>
        <dbReference type="EMBL" id="QKJ65490.1"/>
    </source>
</evidence>
<dbReference type="EC" id="3.1.2.4" evidence="2"/>
<evidence type="ECO:0000256" key="2">
    <source>
        <dbReference type="ARBA" id="ARBA00011915"/>
    </source>
</evidence>
<evidence type="ECO:0000256" key="3">
    <source>
        <dbReference type="ARBA" id="ARBA00022801"/>
    </source>
</evidence>
<dbReference type="GO" id="GO:0003860">
    <property type="term" value="F:3-hydroxyisobutyryl-CoA hydrolase activity"/>
    <property type="evidence" value="ECO:0007669"/>
    <property type="project" value="UniProtKB-EC"/>
</dbReference>
<sequence>MTVHVRLMTGHNGTQLGILALSAPERINAQNLSMVRQICAALNDWRDQAQIVAVVMIGAGERGFCAGGDLKALHAAMTQPGELAQGDAFFAEEYLLCQMIRDYAKPVMAWGHGIVMGGGWGLFAAASHKVVTERSKLAMPETAIGLFPDVAASRWLNELAGFGPFLALSGVAINASDALYCGAAQWALPESSRHQVLMDLSALAWQGQPELDRALLSAYLTQAAQQVALILPEGNLPAHQELLHACASGSLSDALHHMSYFSTLDDAWLAAAALRVQRASPTSLWLAWTLQKRCAALSFVQTVQLETEVSAACLRYGDFAAGIYATLFDRNHSPVWQQSQANQLEVSNLAQAFPMLCN</sequence>
<dbReference type="CDD" id="cd06558">
    <property type="entry name" value="crotonase-like"/>
    <property type="match status" value="1"/>
</dbReference>
<dbReference type="Proteomes" id="UP000504844">
    <property type="component" value="Chromosome"/>
</dbReference>
<keyword evidence="3" id="KW-0378">Hydrolase</keyword>
<dbReference type="Gene3D" id="3.90.226.10">
    <property type="entry name" value="2-enoyl-CoA Hydratase, Chain A, domain 1"/>
    <property type="match status" value="1"/>
</dbReference>
<evidence type="ECO:0000256" key="1">
    <source>
        <dbReference type="ARBA" id="ARBA00001709"/>
    </source>
</evidence>
<gene>
    <name evidence="5" type="ORF">HQN60_01355</name>
</gene>
<name>A0A6M8SPM0_9NEIS</name>
<dbReference type="InterPro" id="IPR029045">
    <property type="entry name" value="ClpP/crotonase-like_dom_sf"/>
</dbReference>
<dbReference type="EMBL" id="CP054143">
    <property type="protein sequence ID" value="QKJ65490.1"/>
    <property type="molecule type" value="Genomic_DNA"/>
</dbReference>
<dbReference type="Pfam" id="PF16113">
    <property type="entry name" value="ECH_2"/>
    <property type="match status" value="1"/>
</dbReference>
<keyword evidence="5" id="KW-0413">Isomerase</keyword>
<organism evidence="5 6">
    <name type="scientific">Deefgea piscis</name>
    <dbReference type="NCBI Taxonomy" id="2739061"/>
    <lineage>
        <taxon>Bacteria</taxon>
        <taxon>Pseudomonadati</taxon>
        <taxon>Pseudomonadota</taxon>
        <taxon>Betaproteobacteria</taxon>
        <taxon>Neisseriales</taxon>
        <taxon>Chitinibacteraceae</taxon>
        <taxon>Deefgea</taxon>
    </lineage>
</organism>
<reference evidence="5 6" key="1">
    <citation type="submission" date="2020-05" db="EMBL/GenBank/DDBJ databases">
        <title>Complete genome sequence of Deefgea sp. D17.</title>
        <authorList>
            <person name="Bae J.-W."/>
            <person name="Han J.E."/>
        </authorList>
    </citation>
    <scope>NUCLEOTIDE SEQUENCE [LARGE SCALE GENOMIC DNA]</scope>
    <source>
        <strain evidence="5 6">D17</strain>
    </source>
</reference>
<dbReference type="GO" id="GO:0016853">
    <property type="term" value="F:isomerase activity"/>
    <property type="evidence" value="ECO:0007669"/>
    <property type="project" value="UniProtKB-KW"/>
</dbReference>